<proteinExistence type="predicted"/>
<keyword evidence="3" id="KW-1185">Reference proteome</keyword>
<name>A0ABP5N7Y9_9ACTN</name>
<evidence type="ECO:0000313" key="2">
    <source>
        <dbReference type="EMBL" id="GAA2195351.1"/>
    </source>
</evidence>
<dbReference type="RefSeq" id="WP_059249342.1">
    <property type="nucleotide sequence ID" value="NZ_BAAAOQ010000007.1"/>
</dbReference>
<dbReference type="Proteomes" id="UP001501391">
    <property type="component" value="Unassembled WGS sequence"/>
</dbReference>
<organism evidence="2 3">
    <name type="scientific">Streptomyces bangladeshensis</name>
    <dbReference type="NCBI Taxonomy" id="295352"/>
    <lineage>
        <taxon>Bacteria</taxon>
        <taxon>Bacillati</taxon>
        <taxon>Actinomycetota</taxon>
        <taxon>Actinomycetes</taxon>
        <taxon>Kitasatosporales</taxon>
        <taxon>Streptomycetaceae</taxon>
        <taxon>Streptomyces</taxon>
    </lineage>
</organism>
<evidence type="ECO:0000313" key="3">
    <source>
        <dbReference type="Proteomes" id="UP001501391"/>
    </source>
</evidence>
<comment type="caution">
    <text evidence="2">The sequence shown here is derived from an EMBL/GenBank/DDBJ whole genome shotgun (WGS) entry which is preliminary data.</text>
</comment>
<gene>
    <name evidence="2" type="ORF">GCM10009787_25130</name>
</gene>
<sequence>MRVPVVRRALLAAGIVTVAGVSALGLGSLTPVAAVPTAGVVRADETPASFSPAPKPDTQTAPPPADPGQPKPPSIGPGSPVPSPPGTNPCASAGINGIPASEQCGAIAKNQAANDKCQVEKFHECAKPISGEAQDKWQKDQDTYHQKHEDFDAVTRSAPPETGVSHQCHVTSGMRDRLTDDQVIVPHSAWWEC</sequence>
<protein>
    <recommendedName>
        <fullName evidence="4">Secreted protein</fullName>
    </recommendedName>
</protein>
<accession>A0ABP5N7Y9</accession>
<dbReference type="EMBL" id="BAAAOQ010000007">
    <property type="protein sequence ID" value="GAA2195351.1"/>
    <property type="molecule type" value="Genomic_DNA"/>
</dbReference>
<feature type="compositionally biased region" description="Pro residues" evidence="1">
    <location>
        <begin position="61"/>
        <end position="87"/>
    </location>
</feature>
<feature type="region of interest" description="Disordered" evidence="1">
    <location>
        <begin position="46"/>
        <end position="94"/>
    </location>
</feature>
<evidence type="ECO:0008006" key="4">
    <source>
        <dbReference type="Google" id="ProtNLM"/>
    </source>
</evidence>
<reference evidence="3" key="1">
    <citation type="journal article" date="2019" name="Int. J. Syst. Evol. Microbiol.">
        <title>The Global Catalogue of Microorganisms (GCM) 10K type strain sequencing project: providing services to taxonomists for standard genome sequencing and annotation.</title>
        <authorList>
            <consortium name="The Broad Institute Genomics Platform"/>
            <consortium name="The Broad Institute Genome Sequencing Center for Infectious Disease"/>
            <person name="Wu L."/>
            <person name="Ma J."/>
        </authorList>
    </citation>
    <scope>NUCLEOTIDE SEQUENCE [LARGE SCALE GENOMIC DNA]</scope>
    <source>
        <strain evidence="3">JCM 14924</strain>
    </source>
</reference>
<evidence type="ECO:0000256" key="1">
    <source>
        <dbReference type="SAM" id="MobiDB-lite"/>
    </source>
</evidence>